<dbReference type="SUPFAM" id="SSF56801">
    <property type="entry name" value="Acetyl-CoA synthetase-like"/>
    <property type="match status" value="1"/>
</dbReference>
<evidence type="ECO:0000313" key="7">
    <source>
        <dbReference type="EMBL" id="KKO08941.1"/>
    </source>
</evidence>
<keyword evidence="2" id="KW-0436">Ligase</keyword>
<proteinExistence type="inferred from homology"/>
<keyword evidence="3" id="KW-0547">Nucleotide-binding</keyword>
<dbReference type="GO" id="GO:0005524">
    <property type="term" value="F:ATP binding"/>
    <property type="evidence" value="ECO:0007669"/>
    <property type="project" value="UniProtKB-KW"/>
</dbReference>
<feature type="domain" description="AMP-dependent synthetase/ligase" evidence="5">
    <location>
        <begin position="101"/>
        <end position="483"/>
    </location>
</feature>
<name>A0A0F9VUZ2_9ZZZZ</name>
<sequence length="702" mass="77420">MKPATPLWRPSAGRIADAGITRYQQWLKETRGLSFARYDDLWQWSVTEIETFWQTIWDYCGVISHSPYDQVLVERTMPGASWFEGATLNYAEHSLARAHIAVAADQPAIIFQSELVERADVSWRSLNGQVGSIAATLRALGLEPGDRAVAYMPNIPETVAAMLAVTSQGGIWSCTAPDMGAVGVLDRFRQIEPKVLFAIDGYRYGGRDYDRRETVQQLVRQLPSVETVIFVPYLDPAAELTLAFPDTPERQVNVIDFKAASGQPQQVDFVAVPFSHPLWIVYSSGTTGMPKPIVHGHGGVVIQNLKAGLLHGDSRPGDRAFWFTSTNWIMWNSVINGLMNGVTIMLFDGNPGYPDCTTLWRYAERERVNAFGTSPAFIALCMKAGISPGEQFDLSPLRSIGCTGSPLSEEGYRWVYSHVKSDVRLGCISGGTDPGACFLTTCSILPVYAGEMQCREMGVATHAFDDEGNSIIDEVGELVVTQPMPSMPLFFWGDTDGSRYYESYFETFADTRPGVWCHGDWLRLIPREEAVTGIIYGRSDSTINRHGIRMGTSEIYRVVEEHDDILDSLVVDLEYLDRPSYMVLFVVLRTPGVTDVVLSGPAPDGKIAGAASRGKATPQQTGVPTALRNELLNAIRTTLSSRHVPDEVFAIPAVPRTLSGKKLEIPVKKILLGKDISKSVNRDSMANPDAIDWFVDFTAARG</sequence>
<dbReference type="InterPro" id="IPR005914">
    <property type="entry name" value="Acac_CoA_synth"/>
</dbReference>
<comment type="similarity">
    <text evidence="1">Belongs to the ATP-dependent AMP-binding enzyme family.</text>
</comment>
<evidence type="ECO:0008006" key="8">
    <source>
        <dbReference type="Google" id="ProtNLM"/>
    </source>
</evidence>
<evidence type="ECO:0000259" key="6">
    <source>
        <dbReference type="Pfam" id="PF16177"/>
    </source>
</evidence>
<dbReference type="GO" id="GO:0006629">
    <property type="term" value="P:lipid metabolic process"/>
    <property type="evidence" value="ECO:0007669"/>
    <property type="project" value="InterPro"/>
</dbReference>
<dbReference type="NCBIfam" id="TIGR01217">
    <property type="entry name" value="ac_ac_CoA_syn"/>
    <property type="match status" value="1"/>
</dbReference>
<reference evidence="7" key="1">
    <citation type="journal article" date="2015" name="Nature">
        <title>Complex archaea that bridge the gap between prokaryotes and eukaryotes.</title>
        <authorList>
            <person name="Spang A."/>
            <person name="Saw J.H."/>
            <person name="Jorgensen S.L."/>
            <person name="Zaremba-Niedzwiedzka K."/>
            <person name="Martijn J."/>
            <person name="Lind A.E."/>
            <person name="van Eijk R."/>
            <person name="Schleper C."/>
            <person name="Guy L."/>
            <person name="Ettema T.J."/>
        </authorList>
    </citation>
    <scope>NUCLEOTIDE SEQUENCE</scope>
</reference>
<protein>
    <recommendedName>
        <fullName evidence="8">AMP-dependent synthetase/ligase domain-containing protein</fullName>
    </recommendedName>
</protein>
<feature type="domain" description="Acetyl-coenzyme A synthetase N-terminal" evidence="6">
    <location>
        <begin position="38"/>
        <end position="92"/>
    </location>
</feature>
<dbReference type="PANTHER" id="PTHR42921">
    <property type="entry name" value="ACETOACETYL-COA SYNTHETASE"/>
    <property type="match status" value="1"/>
</dbReference>
<dbReference type="GO" id="GO:0030729">
    <property type="term" value="F:acetoacetate-CoA ligase activity"/>
    <property type="evidence" value="ECO:0007669"/>
    <property type="project" value="InterPro"/>
</dbReference>
<dbReference type="Gene3D" id="3.30.300.30">
    <property type="match status" value="1"/>
</dbReference>
<dbReference type="InterPro" id="IPR032387">
    <property type="entry name" value="ACAS_N"/>
</dbReference>
<dbReference type="InterPro" id="IPR045851">
    <property type="entry name" value="AMP-bd_C_sf"/>
</dbReference>
<dbReference type="AlphaFoldDB" id="A0A0F9VUZ2"/>
<comment type="caution">
    <text evidence="7">The sequence shown here is derived from an EMBL/GenBank/DDBJ whole genome shotgun (WGS) entry which is preliminary data.</text>
</comment>
<dbReference type="EMBL" id="LAZR01000008">
    <property type="protein sequence ID" value="KKO08941.1"/>
    <property type="molecule type" value="Genomic_DNA"/>
</dbReference>
<gene>
    <name evidence="7" type="ORF">LCGC14_0040600</name>
</gene>
<dbReference type="InterPro" id="IPR042099">
    <property type="entry name" value="ANL_N_sf"/>
</dbReference>
<evidence type="ECO:0000256" key="3">
    <source>
        <dbReference type="ARBA" id="ARBA00022741"/>
    </source>
</evidence>
<dbReference type="InterPro" id="IPR020845">
    <property type="entry name" value="AMP-binding_CS"/>
</dbReference>
<accession>A0A0F9VUZ2</accession>
<evidence type="ECO:0000256" key="1">
    <source>
        <dbReference type="ARBA" id="ARBA00006432"/>
    </source>
</evidence>
<dbReference type="Pfam" id="PF16177">
    <property type="entry name" value="ACAS_N"/>
    <property type="match status" value="1"/>
</dbReference>
<dbReference type="PANTHER" id="PTHR42921:SF1">
    <property type="entry name" value="ACETOACETYL-COA SYNTHETASE"/>
    <property type="match status" value="1"/>
</dbReference>
<keyword evidence="4" id="KW-0067">ATP-binding</keyword>
<dbReference type="NCBIfam" id="NF002937">
    <property type="entry name" value="PRK03584.1"/>
    <property type="match status" value="1"/>
</dbReference>
<organism evidence="7">
    <name type="scientific">marine sediment metagenome</name>
    <dbReference type="NCBI Taxonomy" id="412755"/>
    <lineage>
        <taxon>unclassified sequences</taxon>
        <taxon>metagenomes</taxon>
        <taxon>ecological metagenomes</taxon>
    </lineage>
</organism>
<evidence type="ECO:0000256" key="2">
    <source>
        <dbReference type="ARBA" id="ARBA00022598"/>
    </source>
</evidence>
<dbReference type="InterPro" id="IPR000873">
    <property type="entry name" value="AMP-dep_synth/lig_dom"/>
</dbReference>
<dbReference type="Gene3D" id="3.40.50.12780">
    <property type="entry name" value="N-terminal domain of ligase-like"/>
    <property type="match status" value="1"/>
</dbReference>
<dbReference type="PROSITE" id="PS00455">
    <property type="entry name" value="AMP_BINDING"/>
    <property type="match status" value="1"/>
</dbReference>
<evidence type="ECO:0000256" key="4">
    <source>
        <dbReference type="ARBA" id="ARBA00022840"/>
    </source>
</evidence>
<dbReference type="Pfam" id="PF00501">
    <property type="entry name" value="AMP-binding"/>
    <property type="match status" value="1"/>
</dbReference>
<evidence type="ECO:0000259" key="5">
    <source>
        <dbReference type="Pfam" id="PF00501"/>
    </source>
</evidence>